<protein>
    <submittedName>
        <fullName evidence="1">Uncharacterized protein</fullName>
    </submittedName>
</protein>
<dbReference type="EMBL" id="QGMG01000140">
    <property type="protein sequence ID" value="TVY56701.1"/>
    <property type="molecule type" value="Genomic_DNA"/>
</dbReference>
<evidence type="ECO:0000313" key="1">
    <source>
        <dbReference type="EMBL" id="TVY56701.1"/>
    </source>
</evidence>
<evidence type="ECO:0000313" key="2">
    <source>
        <dbReference type="Proteomes" id="UP000481288"/>
    </source>
</evidence>
<comment type="caution">
    <text evidence="1">The sequence shown here is derived from an EMBL/GenBank/DDBJ whole genome shotgun (WGS) entry which is preliminary data.</text>
</comment>
<organism evidence="1 2">
    <name type="scientific">Lachnellula cervina</name>
    <dbReference type="NCBI Taxonomy" id="1316786"/>
    <lineage>
        <taxon>Eukaryota</taxon>
        <taxon>Fungi</taxon>
        <taxon>Dikarya</taxon>
        <taxon>Ascomycota</taxon>
        <taxon>Pezizomycotina</taxon>
        <taxon>Leotiomycetes</taxon>
        <taxon>Helotiales</taxon>
        <taxon>Lachnaceae</taxon>
        <taxon>Lachnellula</taxon>
    </lineage>
</organism>
<accession>A0A7D8UVU1</accession>
<proteinExistence type="predicted"/>
<gene>
    <name evidence="1" type="ORF">LCER1_G002729</name>
</gene>
<name>A0A7D8UVU1_9HELO</name>
<keyword evidence="2" id="KW-1185">Reference proteome</keyword>
<sequence length="46" mass="5103">MQPLLPAVSVVLNFTIKHIQCWSPLLKLTALLRHLSPVKASQEPAL</sequence>
<dbReference type="Proteomes" id="UP000481288">
    <property type="component" value="Unassembled WGS sequence"/>
</dbReference>
<dbReference type="AlphaFoldDB" id="A0A7D8UVU1"/>
<reference evidence="1 2" key="1">
    <citation type="submission" date="2018-05" db="EMBL/GenBank/DDBJ databases">
        <title>Whole genome sequencing for identification of molecular markers to develop diagnostic detection tools for the regulated plant pathogen Lachnellula willkommii.</title>
        <authorList>
            <person name="Giroux E."/>
            <person name="Bilodeau G."/>
        </authorList>
    </citation>
    <scope>NUCLEOTIDE SEQUENCE [LARGE SCALE GENOMIC DNA]</scope>
    <source>
        <strain evidence="1 2">CBS 625.97</strain>
    </source>
</reference>